<dbReference type="InParanoid" id="T1EMZ0"/>
<reference evidence="3" key="1">
    <citation type="submission" date="2012-12" db="EMBL/GenBank/DDBJ databases">
        <authorList>
            <person name="Hellsten U."/>
            <person name="Grimwood J."/>
            <person name="Chapman J.A."/>
            <person name="Shapiro H."/>
            <person name="Aerts A."/>
            <person name="Otillar R.P."/>
            <person name="Terry A.Y."/>
            <person name="Boore J.L."/>
            <person name="Simakov O."/>
            <person name="Marletaz F."/>
            <person name="Cho S.-J."/>
            <person name="Edsinger-Gonzales E."/>
            <person name="Havlak P."/>
            <person name="Kuo D.-H."/>
            <person name="Larsson T."/>
            <person name="Lv J."/>
            <person name="Arendt D."/>
            <person name="Savage R."/>
            <person name="Osoegawa K."/>
            <person name="de Jong P."/>
            <person name="Lindberg D.R."/>
            <person name="Seaver E.C."/>
            <person name="Weisblat D.A."/>
            <person name="Putnam N.H."/>
            <person name="Grigoriev I.V."/>
            <person name="Rokhsar D.S."/>
        </authorList>
    </citation>
    <scope>NUCLEOTIDE SEQUENCE</scope>
</reference>
<proteinExistence type="predicted"/>
<reference evidence="2" key="3">
    <citation type="submission" date="2015-06" db="UniProtKB">
        <authorList>
            <consortium name="EnsemblMetazoa"/>
        </authorList>
    </citation>
    <scope>IDENTIFICATION</scope>
</reference>
<dbReference type="HOGENOM" id="CLU_1031637_0_0_1"/>
<dbReference type="eggNOG" id="ENOG502SR1N">
    <property type="taxonomic scope" value="Eukaryota"/>
</dbReference>
<gene>
    <name evidence="2" type="primary">20197940</name>
    <name evidence="1" type="ORF">HELRODRAFT_158580</name>
</gene>
<reference evidence="1 3" key="2">
    <citation type="journal article" date="2013" name="Nature">
        <title>Insights into bilaterian evolution from three spiralian genomes.</title>
        <authorList>
            <person name="Simakov O."/>
            <person name="Marletaz F."/>
            <person name="Cho S.J."/>
            <person name="Edsinger-Gonzales E."/>
            <person name="Havlak P."/>
            <person name="Hellsten U."/>
            <person name="Kuo D.H."/>
            <person name="Larsson T."/>
            <person name="Lv J."/>
            <person name="Arendt D."/>
            <person name="Savage R."/>
            <person name="Osoegawa K."/>
            <person name="de Jong P."/>
            <person name="Grimwood J."/>
            <person name="Chapman J.A."/>
            <person name="Shapiro H."/>
            <person name="Aerts A."/>
            <person name="Otillar R.P."/>
            <person name="Terry A.Y."/>
            <person name="Boore J.L."/>
            <person name="Grigoriev I.V."/>
            <person name="Lindberg D.R."/>
            <person name="Seaver E.C."/>
            <person name="Weisblat D.A."/>
            <person name="Putnam N.H."/>
            <person name="Rokhsar D.S."/>
        </authorList>
    </citation>
    <scope>NUCLEOTIDE SEQUENCE</scope>
</reference>
<keyword evidence="3" id="KW-1185">Reference proteome</keyword>
<evidence type="ECO:0000313" key="2">
    <source>
        <dbReference type="EnsemblMetazoa" id="HelroP158580"/>
    </source>
</evidence>
<dbReference type="Proteomes" id="UP000015101">
    <property type="component" value="Unassembled WGS sequence"/>
</dbReference>
<dbReference type="EnsemblMetazoa" id="HelroT158580">
    <property type="protein sequence ID" value="HelroP158580"/>
    <property type="gene ID" value="HelroG158580"/>
</dbReference>
<dbReference type="KEGG" id="hro:HELRODRAFT_158580"/>
<dbReference type="CTD" id="20197940"/>
<dbReference type="OrthoDB" id="10063284at2759"/>
<dbReference type="AlphaFoldDB" id="T1EMZ0"/>
<dbReference type="RefSeq" id="XP_009008855.1">
    <property type="nucleotide sequence ID" value="XM_009010607.1"/>
</dbReference>
<evidence type="ECO:0000313" key="3">
    <source>
        <dbReference type="Proteomes" id="UP000015101"/>
    </source>
</evidence>
<name>T1EMZ0_HELRO</name>
<dbReference type="EMBL" id="KB095811">
    <property type="protein sequence ID" value="ESO12135.1"/>
    <property type="molecule type" value="Genomic_DNA"/>
</dbReference>
<dbReference type="EMBL" id="AMQM01000082">
    <property type="status" value="NOT_ANNOTATED_CDS"/>
    <property type="molecule type" value="Genomic_DNA"/>
</dbReference>
<sequence>MNVANEIFSYTISLSKTLQKVDCDLAECCTAVNASTARWEVLQNHTQQKSSSLNLKSLSTTRWSARDDAVRALKYGWNQKDLRIMKKKEKVLSLVDDLRKRPLRKRKRHYDESVDNETEFTTREHFRVNIFLVIVDNLNSEINKRRNAYVEINENFKAVVQFKTLSMGELEIAADGLRSLFPNDLDDTLNTELLHLKSHLATLDQNAVPHTPTDLCKWIRLNDLQCVYPNVVIALRMYTCTPATNCSAEPSFSCLKRVKTICFLQCPKKG</sequence>
<protein>
    <submittedName>
        <fullName evidence="1 2">Uncharacterized protein</fullName>
    </submittedName>
</protein>
<dbReference type="GeneID" id="20197940"/>
<accession>T1EMZ0</accession>
<organism evidence="2 3">
    <name type="scientific">Helobdella robusta</name>
    <name type="common">Californian leech</name>
    <dbReference type="NCBI Taxonomy" id="6412"/>
    <lineage>
        <taxon>Eukaryota</taxon>
        <taxon>Metazoa</taxon>
        <taxon>Spiralia</taxon>
        <taxon>Lophotrochozoa</taxon>
        <taxon>Annelida</taxon>
        <taxon>Clitellata</taxon>
        <taxon>Hirudinea</taxon>
        <taxon>Rhynchobdellida</taxon>
        <taxon>Glossiphoniidae</taxon>
        <taxon>Helobdella</taxon>
    </lineage>
</organism>
<dbReference type="OMA" id="KEDFRIN"/>
<evidence type="ECO:0000313" key="1">
    <source>
        <dbReference type="EMBL" id="ESO12135.1"/>
    </source>
</evidence>